<organism evidence="2 3">
    <name type="scientific">Chryseobacterium piscium</name>
    <dbReference type="NCBI Taxonomy" id="333702"/>
    <lineage>
        <taxon>Bacteria</taxon>
        <taxon>Pseudomonadati</taxon>
        <taxon>Bacteroidota</taxon>
        <taxon>Flavobacteriia</taxon>
        <taxon>Flavobacteriales</taxon>
        <taxon>Weeksellaceae</taxon>
        <taxon>Chryseobacterium group</taxon>
        <taxon>Chryseobacterium</taxon>
    </lineage>
</organism>
<reference evidence="2 3" key="1">
    <citation type="journal article" date="2006" name="Int. J. Syst. Evol. Microbiol.">
        <title>Chryseobacterium piscium sp. nov., isolated from fish of the South Atlantic Ocean off South Africa.</title>
        <authorList>
            <person name="de Beer H."/>
            <person name="Hugo C.J."/>
            <person name="Jooste P.J."/>
            <person name="Vancanneyt M."/>
            <person name="Coenye T."/>
            <person name="Vandamme P."/>
        </authorList>
    </citation>
    <scope>NUCLEOTIDE SEQUENCE [LARGE SCALE GENOMIC DNA]</scope>
    <source>
        <strain evidence="2 3">CCUG 51923</strain>
    </source>
</reference>
<evidence type="ECO:0000313" key="3">
    <source>
        <dbReference type="Proteomes" id="UP000256512"/>
    </source>
</evidence>
<protein>
    <recommendedName>
        <fullName evidence="1">DUF7336 domain-containing protein</fullName>
    </recommendedName>
</protein>
<dbReference type="Proteomes" id="UP000256512">
    <property type="component" value="Unassembled WGS sequence"/>
</dbReference>
<dbReference type="InterPro" id="IPR055760">
    <property type="entry name" value="DUF7336"/>
</dbReference>
<keyword evidence="3" id="KW-1185">Reference proteome</keyword>
<feature type="domain" description="DUF7336" evidence="1">
    <location>
        <begin position="22"/>
        <end position="59"/>
    </location>
</feature>
<evidence type="ECO:0000259" key="1">
    <source>
        <dbReference type="Pfam" id="PF24024"/>
    </source>
</evidence>
<proteinExistence type="predicted"/>
<gene>
    <name evidence="2" type="ORF">DRF62_04020</name>
</gene>
<comment type="caution">
    <text evidence="2">The sequence shown here is derived from an EMBL/GenBank/DDBJ whole genome shotgun (WGS) entry which is preliminary data.</text>
</comment>
<evidence type="ECO:0000313" key="2">
    <source>
        <dbReference type="EMBL" id="REC56240.1"/>
    </source>
</evidence>
<name>A0A3D9BRV4_9FLAO</name>
<dbReference type="RefSeq" id="WP_115949185.1">
    <property type="nucleotide sequence ID" value="NZ_QNVS01000007.1"/>
</dbReference>
<dbReference type="EMBL" id="QNVS01000007">
    <property type="protein sequence ID" value="REC56240.1"/>
    <property type="molecule type" value="Genomic_DNA"/>
</dbReference>
<accession>A0A3D9BRV4</accession>
<dbReference type="Pfam" id="PF24024">
    <property type="entry name" value="DUF7336"/>
    <property type="match status" value="1"/>
</dbReference>
<dbReference type="AlphaFoldDB" id="A0A3D9BRV4"/>
<sequence>MDNLIFILFETDIYKTKSSRIFKGVFTDKEIAEDFANENKIESTISCAEIIEIEADTFYNNI</sequence>